<keyword evidence="4" id="KW-1185">Reference proteome</keyword>
<organism evidence="3 4">
    <name type="scientific">Bacillus weihaiensis</name>
    <dbReference type="NCBI Taxonomy" id="1547283"/>
    <lineage>
        <taxon>Bacteria</taxon>
        <taxon>Bacillati</taxon>
        <taxon>Bacillota</taxon>
        <taxon>Bacilli</taxon>
        <taxon>Bacillales</taxon>
        <taxon>Bacillaceae</taxon>
        <taxon>Bacillus</taxon>
    </lineage>
</organism>
<name>A0A1L3MXU6_9BACI</name>
<evidence type="ECO:0000313" key="4">
    <source>
        <dbReference type="Proteomes" id="UP000181936"/>
    </source>
</evidence>
<protein>
    <recommendedName>
        <fullName evidence="2">Type VII secretion system protein EssD-like domain-containing protein</fullName>
    </recommendedName>
</protein>
<feature type="domain" description="Type VII secretion system protein EssD-like" evidence="2">
    <location>
        <begin position="45"/>
        <end position="173"/>
    </location>
</feature>
<evidence type="ECO:0000256" key="1">
    <source>
        <dbReference type="SAM" id="MobiDB-lite"/>
    </source>
</evidence>
<evidence type="ECO:0000313" key="3">
    <source>
        <dbReference type="EMBL" id="APH07148.1"/>
    </source>
</evidence>
<dbReference type="KEGG" id="bwh:A9C19_16450"/>
<dbReference type="InterPro" id="IPR044927">
    <property type="entry name" value="Endonuclea_NS_2"/>
</dbReference>
<reference evidence="3 4" key="1">
    <citation type="journal article" date="2016" name="Sci. Rep.">
        <title>Complete genome sequence and transcriptomic analysis of a novel marine strain Bacillus weihaiensis reveals the mechanism of brown algae degradation.</title>
        <authorList>
            <person name="Zhu Y."/>
            <person name="Chen P."/>
            <person name="Bao Y."/>
            <person name="Men Y."/>
            <person name="Zeng Y."/>
            <person name="Yang J."/>
            <person name="Sun J."/>
            <person name="Sun Y."/>
        </authorList>
    </citation>
    <scope>NUCLEOTIDE SEQUENCE [LARGE SCALE GENOMIC DNA]</scope>
    <source>
        <strain evidence="3 4">Alg07</strain>
    </source>
</reference>
<dbReference type="Gene3D" id="3.40.570.10">
    <property type="entry name" value="Extracellular Endonuclease, subunit A"/>
    <property type="match status" value="1"/>
</dbReference>
<dbReference type="EMBL" id="CP016020">
    <property type="protein sequence ID" value="APH07148.1"/>
    <property type="molecule type" value="Genomic_DNA"/>
</dbReference>
<sequence>MKVEEKGTGDGTKGTGNRLAGESDVKTLVGRGEQYTNGRKNRLKPNIRYQTGEYDYFYETDGAGRLVKFETENLQLTTRTDRLSHSKNTPGKVKGQDHAGHLAGDRFGGSPKIDNLVSQLSDVNLKEYKKIEDTWAAALKETPPKEVTVDVEIVYDGNNMRPEKFIVNYAIDGKSEFQVIKN</sequence>
<dbReference type="Pfam" id="PF13930">
    <property type="entry name" value="Endonuclea_NS_2"/>
    <property type="match status" value="1"/>
</dbReference>
<evidence type="ECO:0000259" key="2">
    <source>
        <dbReference type="Pfam" id="PF13930"/>
    </source>
</evidence>
<dbReference type="STRING" id="1547283.A9C19_16450"/>
<gene>
    <name evidence="3" type="ORF">A9C19_16450</name>
</gene>
<dbReference type="InterPro" id="IPR044929">
    <property type="entry name" value="DNA/RNA_non-sp_Endonuclease_sf"/>
</dbReference>
<dbReference type="AlphaFoldDB" id="A0A1L3MXU6"/>
<dbReference type="Proteomes" id="UP000181936">
    <property type="component" value="Chromosome"/>
</dbReference>
<accession>A0A1L3MXU6</accession>
<feature type="region of interest" description="Disordered" evidence="1">
    <location>
        <begin position="1"/>
        <end position="42"/>
    </location>
</feature>
<proteinExistence type="predicted"/>